<dbReference type="EMBL" id="BFAG01000002">
    <property type="protein sequence ID" value="GBF04587.1"/>
    <property type="molecule type" value="Genomic_DNA"/>
</dbReference>
<proteinExistence type="predicted"/>
<evidence type="ECO:0000313" key="2">
    <source>
        <dbReference type="Proteomes" id="UP000236569"/>
    </source>
</evidence>
<dbReference type="RefSeq" id="WP_171029496.1">
    <property type="nucleotide sequence ID" value="NZ_BFAG01000002.1"/>
</dbReference>
<keyword evidence="2" id="KW-1185">Reference proteome</keyword>
<reference evidence="2" key="1">
    <citation type="submission" date="2018-01" db="EMBL/GenBank/DDBJ databases">
        <title>Draft Genome Sequence of the Radioresistant Bacterium Deinococcus aerius TR0125, Isolated from the Higher Atmosphere above Japan.</title>
        <authorList>
            <person name="Satoh K."/>
            <person name="Arai H."/>
            <person name="Sanzen T."/>
            <person name="Kawaguchi Y."/>
            <person name="Hayashi H."/>
            <person name="Yokobori S."/>
            <person name="Yamagishi A."/>
            <person name="Oono Y."/>
            <person name="Narumi I."/>
        </authorList>
    </citation>
    <scope>NUCLEOTIDE SEQUENCE [LARGE SCALE GENOMIC DNA]</scope>
    <source>
        <strain evidence="2">TR0125</strain>
    </source>
</reference>
<organism evidence="1 2">
    <name type="scientific">Deinococcus aerius</name>
    <dbReference type="NCBI Taxonomy" id="200253"/>
    <lineage>
        <taxon>Bacteria</taxon>
        <taxon>Thermotogati</taxon>
        <taxon>Deinococcota</taxon>
        <taxon>Deinococci</taxon>
        <taxon>Deinococcales</taxon>
        <taxon>Deinococcaceae</taxon>
        <taxon>Deinococcus</taxon>
    </lineage>
</organism>
<dbReference type="Proteomes" id="UP000236569">
    <property type="component" value="Unassembled WGS sequence"/>
</dbReference>
<accession>A0A2I9DQQ7</accession>
<sequence>MKGGLDTILNHLKAAGATVLLEDVVRRSPLLFEHVNVLGRDHVELSPLLAQGA</sequence>
<name>A0A2I9DQQ7_9DEIO</name>
<evidence type="ECO:0000313" key="1">
    <source>
        <dbReference type="EMBL" id="GBF04587.1"/>
    </source>
</evidence>
<gene>
    <name evidence="1" type="ORF">DAERI_020184</name>
</gene>
<comment type="caution">
    <text evidence="1">The sequence shown here is derived from an EMBL/GenBank/DDBJ whole genome shotgun (WGS) entry which is preliminary data.</text>
</comment>
<protein>
    <submittedName>
        <fullName evidence="1">Transposase Tn3 family protein</fullName>
    </submittedName>
</protein>
<dbReference type="AlphaFoldDB" id="A0A2I9DQQ7"/>